<evidence type="ECO:0000256" key="5">
    <source>
        <dbReference type="ARBA" id="ARBA00022989"/>
    </source>
</evidence>
<comment type="subcellular location">
    <subcellularLocation>
        <location evidence="1 7">Cell membrane</location>
        <topology evidence="1 7">Multi-pass membrane protein</topology>
    </subcellularLocation>
</comment>
<feature type="domain" description="VTT" evidence="8">
    <location>
        <begin position="49"/>
        <end position="174"/>
    </location>
</feature>
<dbReference type="OrthoDB" id="9813426at2"/>
<dbReference type="PANTHER" id="PTHR30353">
    <property type="entry name" value="INNER MEMBRANE PROTEIN DEDA-RELATED"/>
    <property type="match status" value="1"/>
</dbReference>
<keyword evidence="3 7" id="KW-1003">Cell membrane</keyword>
<dbReference type="EMBL" id="PVXO01000012">
    <property type="protein sequence ID" value="PRR79898.1"/>
    <property type="molecule type" value="Genomic_DNA"/>
</dbReference>
<keyword evidence="10" id="KW-1185">Reference proteome</keyword>
<feature type="transmembrane region" description="Helical" evidence="7">
    <location>
        <begin position="27"/>
        <end position="49"/>
    </location>
</feature>
<feature type="transmembrane region" description="Helical" evidence="7">
    <location>
        <begin position="159"/>
        <end position="179"/>
    </location>
</feature>
<dbReference type="Pfam" id="PF09335">
    <property type="entry name" value="VTT_dom"/>
    <property type="match status" value="1"/>
</dbReference>
<organism evidence="9 10">
    <name type="scientific">Clostridium liquoris</name>
    <dbReference type="NCBI Taxonomy" id="1289519"/>
    <lineage>
        <taxon>Bacteria</taxon>
        <taxon>Bacillati</taxon>
        <taxon>Bacillota</taxon>
        <taxon>Clostridia</taxon>
        <taxon>Eubacteriales</taxon>
        <taxon>Clostridiaceae</taxon>
        <taxon>Clostridium</taxon>
    </lineage>
</organism>
<evidence type="ECO:0000313" key="9">
    <source>
        <dbReference type="EMBL" id="PRR79898.1"/>
    </source>
</evidence>
<comment type="caution">
    <text evidence="9">The sequence shown here is derived from an EMBL/GenBank/DDBJ whole genome shotgun (WGS) entry which is preliminary data.</text>
</comment>
<dbReference type="InterPro" id="IPR032818">
    <property type="entry name" value="DedA-like"/>
</dbReference>
<evidence type="ECO:0000259" key="8">
    <source>
        <dbReference type="Pfam" id="PF09335"/>
    </source>
</evidence>
<keyword evidence="6 7" id="KW-0472">Membrane</keyword>
<evidence type="ECO:0000256" key="1">
    <source>
        <dbReference type="ARBA" id="ARBA00004651"/>
    </source>
</evidence>
<reference evidence="9 10" key="1">
    <citation type="submission" date="2018-03" db="EMBL/GenBank/DDBJ databases">
        <title>Genome sequence of Clostridium liquoris DSM 100320.</title>
        <authorList>
            <person name="Poehlein A."/>
            <person name="Daniel R."/>
        </authorList>
    </citation>
    <scope>NUCLEOTIDE SEQUENCE [LARGE SCALE GENOMIC DNA]</scope>
    <source>
        <strain evidence="9 10">DSM 100320</strain>
    </source>
</reference>
<feature type="transmembrane region" description="Helical" evidence="7">
    <location>
        <begin position="61"/>
        <end position="82"/>
    </location>
</feature>
<evidence type="ECO:0000256" key="6">
    <source>
        <dbReference type="ARBA" id="ARBA00023136"/>
    </source>
</evidence>
<protein>
    <submittedName>
        <fullName evidence="9">Inner membrane protein YqjA</fullName>
    </submittedName>
</protein>
<evidence type="ECO:0000256" key="7">
    <source>
        <dbReference type="RuleBase" id="RU367016"/>
    </source>
</evidence>
<name>A0A2T0B7M3_9CLOT</name>
<dbReference type="PANTHER" id="PTHR30353:SF0">
    <property type="entry name" value="TRANSMEMBRANE PROTEIN"/>
    <property type="match status" value="1"/>
</dbReference>
<dbReference type="AlphaFoldDB" id="A0A2T0B7M3"/>
<evidence type="ECO:0000256" key="4">
    <source>
        <dbReference type="ARBA" id="ARBA00022692"/>
    </source>
</evidence>
<evidence type="ECO:0000256" key="3">
    <source>
        <dbReference type="ARBA" id="ARBA00022475"/>
    </source>
</evidence>
<dbReference type="RefSeq" id="WP_106062800.1">
    <property type="nucleotide sequence ID" value="NZ_PVXO01000012.1"/>
</dbReference>
<dbReference type="InterPro" id="IPR058127">
    <property type="entry name" value="DedA"/>
</dbReference>
<dbReference type="InterPro" id="IPR032816">
    <property type="entry name" value="VTT_dom"/>
</dbReference>
<sequence>MSIIQTFINVVLHLDKYLNVIIQNYGIWTYAIVFLIIFCETGLVVTPFLPGDSILFATGALASIGSLNFPTLFITFFIAAVAGDTVNYHIGKNIGNKILEKEDMKYINKEYLEESHKFYQKHGSMTIVLGRFIPIIRTFVPFVAGIGEMSYPKFISYNMLGGFSWVTLMLGGGYFFGGLPFIKDHFSYVVIAIIIISIIPAIVTVIKEKKNGGNKINDVINTES</sequence>
<accession>A0A2T0B7M3</accession>
<evidence type="ECO:0000256" key="2">
    <source>
        <dbReference type="ARBA" id="ARBA00010792"/>
    </source>
</evidence>
<evidence type="ECO:0000313" key="10">
    <source>
        <dbReference type="Proteomes" id="UP000239706"/>
    </source>
</evidence>
<proteinExistence type="inferred from homology"/>
<feature type="transmembrane region" description="Helical" evidence="7">
    <location>
        <begin position="128"/>
        <end position="147"/>
    </location>
</feature>
<feature type="transmembrane region" description="Helical" evidence="7">
    <location>
        <begin position="185"/>
        <end position="206"/>
    </location>
</feature>
<dbReference type="GO" id="GO:0005886">
    <property type="term" value="C:plasma membrane"/>
    <property type="evidence" value="ECO:0007669"/>
    <property type="project" value="UniProtKB-SubCell"/>
</dbReference>
<dbReference type="Proteomes" id="UP000239706">
    <property type="component" value="Unassembled WGS sequence"/>
</dbReference>
<comment type="similarity">
    <text evidence="2 7">Belongs to the DedA family.</text>
</comment>
<keyword evidence="5 7" id="KW-1133">Transmembrane helix</keyword>
<keyword evidence="4 7" id="KW-0812">Transmembrane</keyword>
<gene>
    <name evidence="9" type="primary">yqjA</name>
    <name evidence="9" type="ORF">CLLI_06310</name>
</gene>
<dbReference type="NCBIfam" id="NF008102">
    <property type="entry name" value="PRK10847.1"/>
    <property type="match status" value="1"/>
</dbReference>